<reference evidence="2 3" key="1">
    <citation type="submission" date="2024-09" db="EMBL/GenBank/DDBJ databases">
        <authorList>
            <person name="Sun Q."/>
            <person name="Mori K."/>
        </authorList>
    </citation>
    <scope>NUCLEOTIDE SEQUENCE [LARGE SCALE GENOMIC DNA]</scope>
    <source>
        <strain evidence="2 3">CCM 8654</strain>
    </source>
</reference>
<dbReference type="EMBL" id="JBHLXH010000001">
    <property type="protein sequence ID" value="MFC0222413.1"/>
    <property type="molecule type" value="Genomic_DNA"/>
</dbReference>
<accession>A0ABV6E0H9</accession>
<organism evidence="2 3">
    <name type="scientific">Nocardioides zeicaulis</name>
    <dbReference type="NCBI Taxonomy" id="1776857"/>
    <lineage>
        <taxon>Bacteria</taxon>
        <taxon>Bacillati</taxon>
        <taxon>Actinomycetota</taxon>
        <taxon>Actinomycetes</taxon>
        <taxon>Propionibacteriales</taxon>
        <taxon>Nocardioidaceae</taxon>
        <taxon>Nocardioides</taxon>
    </lineage>
</organism>
<comment type="caution">
    <text evidence="2">The sequence shown here is derived from an EMBL/GenBank/DDBJ whole genome shotgun (WGS) entry which is preliminary data.</text>
</comment>
<gene>
    <name evidence="2" type="ORF">ACFFJG_07970</name>
</gene>
<evidence type="ECO:0000313" key="2">
    <source>
        <dbReference type="EMBL" id="MFC0222413.1"/>
    </source>
</evidence>
<dbReference type="Proteomes" id="UP001589698">
    <property type="component" value="Unassembled WGS sequence"/>
</dbReference>
<feature type="transmembrane region" description="Helical" evidence="1">
    <location>
        <begin position="62"/>
        <end position="80"/>
    </location>
</feature>
<feature type="transmembrane region" description="Helical" evidence="1">
    <location>
        <begin position="35"/>
        <end position="56"/>
    </location>
</feature>
<evidence type="ECO:0000313" key="3">
    <source>
        <dbReference type="Proteomes" id="UP001589698"/>
    </source>
</evidence>
<keyword evidence="1" id="KW-0812">Transmembrane</keyword>
<proteinExistence type="predicted"/>
<evidence type="ECO:0000256" key="1">
    <source>
        <dbReference type="SAM" id="Phobius"/>
    </source>
</evidence>
<sequence>MQDGLSIELLESTNCQYFVEQRDYETRLMKNYNNMLLAVGLAVTASIVGLIIAIAIKEWGVTAATSIGTVVSGTAVKFILDRKTECQSRINKWIKAIKDNGCE</sequence>
<name>A0ABV6E0H9_9ACTN</name>
<keyword evidence="3" id="KW-1185">Reference proteome</keyword>
<evidence type="ECO:0008006" key="4">
    <source>
        <dbReference type="Google" id="ProtNLM"/>
    </source>
</evidence>
<keyword evidence="1" id="KW-1133">Transmembrane helix</keyword>
<keyword evidence="1" id="KW-0472">Membrane</keyword>
<protein>
    <recommendedName>
        <fullName evidence="4">DUF4231 domain-containing protein</fullName>
    </recommendedName>
</protein>
<dbReference type="RefSeq" id="WP_378518065.1">
    <property type="nucleotide sequence ID" value="NZ_CBCSDI010000019.1"/>
</dbReference>